<evidence type="ECO:0000259" key="2">
    <source>
        <dbReference type="Pfam" id="PF26640"/>
    </source>
</evidence>
<evidence type="ECO:0000313" key="3">
    <source>
        <dbReference type="EMBL" id="KAJ9609688.1"/>
    </source>
</evidence>
<evidence type="ECO:0008006" key="5">
    <source>
        <dbReference type="Google" id="ProtNLM"/>
    </source>
</evidence>
<dbReference type="InterPro" id="IPR010730">
    <property type="entry name" value="HET"/>
</dbReference>
<dbReference type="PANTHER" id="PTHR10622:SF10">
    <property type="entry name" value="HET DOMAIN-CONTAINING PROTEIN"/>
    <property type="match status" value="1"/>
</dbReference>
<comment type="caution">
    <text evidence="3">The sequence shown here is derived from an EMBL/GenBank/DDBJ whole genome shotgun (WGS) entry which is preliminary data.</text>
</comment>
<dbReference type="PANTHER" id="PTHR10622">
    <property type="entry name" value="HET DOMAIN-CONTAINING PROTEIN"/>
    <property type="match status" value="1"/>
</dbReference>
<organism evidence="3 4">
    <name type="scientific">Cladophialophora chaetospira</name>
    <dbReference type="NCBI Taxonomy" id="386627"/>
    <lineage>
        <taxon>Eukaryota</taxon>
        <taxon>Fungi</taxon>
        <taxon>Dikarya</taxon>
        <taxon>Ascomycota</taxon>
        <taxon>Pezizomycotina</taxon>
        <taxon>Eurotiomycetes</taxon>
        <taxon>Chaetothyriomycetidae</taxon>
        <taxon>Chaetothyriales</taxon>
        <taxon>Herpotrichiellaceae</taxon>
        <taxon>Cladophialophora</taxon>
    </lineage>
</organism>
<keyword evidence="4" id="KW-1185">Reference proteome</keyword>
<accession>A0AA39CI58</accession>
<proteinExistence type="predicted"/>
<evidence type="ECO:0000313" key="4">
    <source>
        <dbReference type="Proteomes" id="UP001172673"/>
    </source>
</evidence>
<dbReference type="InterPro" id="IPR058525">
    <property type="entry name" value="DUF8212"/>
</dbReference>
<dbReference type="Pfam" id="PF06985">
    <property type="entry name" value="HET"/>
    <property type="match status" value="1"/>
</dbReference>
<gene>
    <name evidence="3" type="ORF">H2200_006016</name>
</gene>
<name>A0AA39CI58_9EURO</name>
<dbReference type="Pfam" id="PF26640">
    <property type="entry name" value="DUF8212"/>
    <property type="match status" value="1"/>
</dbReference>
<reference evidence="3" key="1">
    <citation type="submission" date="2022-10" db="EMBL/GenBank/DDBJ databases">
        <title>Culturing micro-colonial fungi from biological soil crusts in the Mojave desert and describing Neophaeococcomyces mojavensis, and introducing the new genera and species Taxawa tesnikishii.</title>
        <authorList>
            <person name="Kurbessoian T."/>
            <person name="Stajich J.E."/>
        </authorList>
    </citation>
    <scope>NUCLEOTIDE SEQUENCE</scope>
    <source>
        <strain evidence="3">TK_41</strain>
    </source>
</reference>
<dbReference type="AlphaFoldDB" id="A0AA39CI58"/>
<dbReference type="Proteomes" id="UP001172673">
    <property type="component" value="Unassembled WGS sequence"/>
</dbReference>
<feature type="domain" description="Heterokaryon incompatibility" evidence="1">
    <location>
        <begin position="22"/>
        <end position="114"/>
    </location>
</feature>
<protein>
    <recommendedName>
        <fullName evidence="5">Heterokaryon incompatibility domain-containing protein</fullName>
    </recommendedName>
</protein>
<sequence>MRLLNTKTLKFKEFYDADIPKYAILSHCWGSNEIPYQDFQSRRKRRGIGYRKIREFCRTAPEAARTYGLSIEWVWVDTCCIDKSSSSEVSEAINAMYSWYSQAALCCAYLSDVDCEPPRHEECKFEEFAESRWWTRGWTLQELLACDTVEFFNSRWQLLGTKLDFSARISARTGIDAQFLENSGYIRYASVASRMSWASRRQTSRLEDMAYCLMGIFGVNMPLLYGEGRKAFRRLQEEIIRTTPDESIFAWRPVDTRRDGGMLAESVRDFADCRNIRKGFPQQSLHWKQDKPYAMTNFGLQMRTRYLEIPASADYRLVGLHCCERGCDYPFFICLYNPLDKDGKRLGNAWSRRWNIEESLFQAFSPSSIWDLYRKGDLAFRCETVFLTL</sequence>
<dbReference type="EMBL" id="JAPDRK010000008">
    <property type="protein sequence ID" value="KAJ9609688.1"/>
    <property type="molecule type" value="Genomic_DNA"/>
</dbReference>
<feature type="domain" description="DUF8212" evidence="2">
    <location>
        <begin position="230"/>
        <end position="255"/>
    </location>
</feature>
<evidence type="ECO:0000259" key="1">
    <source>
        <dbReference type="Pfam" id="PF06985"/>
    </source>
</evidence>